<gene>
    <name evidence="2" type="ORF">PAPYR_3144</name>
</gene>
<name>A0ABQ8UMX9_9EUKA</name>
<evidence type="ECO:0000313" key="3">
    <source>
        <dbReference type="Proteomes" id="UP001141327"/>
    </source>
</evidence>
<feature type="region of interest" description="Disordered" evidence="1">
    <location>
        <begin position="1"/>
        <end position="31"/>
    </location>
</feature>
<dbReference type="InterPro" id="IPR019034">
    <property type="entry name" value="UPF0390"/>
</dbReference>
<evidence type="ECO:0000256" key="1">
    <source>
        <dbReference type="SAM" id="MobiDB-lite"/>
    </source>
</evidence>
<reference evidence="2" key="1">
    <citation type="journal article" date="2022" name="bioRxiv">
        <title>Genomics of Preaxostyla Flagellates Illuminates Evolutionary Transitions and the Path Towards Mitochondrial Loss.</title>
        <authorList>
            <person name="Novak L.V.F."/>
            <person name="Treitli S.C."/>
            <person name="Pyrih J."/>
            <person name="Halakuc P."/>
            <person name="Pipaliya S.V."/>
            <person name="Vacek V."/>
            <person name="Brzon O."/>
            <person name="Soukal P."/>
            <person name="Eme L."/>
            <person name="Dacks J.B."/>
            <person name="Karnkowska A."/>
            <person name="Elias M."/>
            <person name="Hampl V."/>
        </authorList>
    </citation>
    <scope>NUCLEOTIDE SEQUENCE</scope>
    <source>
        <strain evidence="2">RCP-MX</strain>
    </source>
</reference>
<sequence length="82" mass="8701">MVQGGVKKPKSPSQKNALGVRKNAPKHSQSVAKLNKKLTSAAIATVEAEAAGRVRSCHEKLFIVKPAAGAKKAKADKKKKKK</sequence>
<proteinExistence type="predicted"/>
<evidence type="ECO:0000313" key="2">
    <source>
        <dbReference type="EMBL" id="KAJ4460526.1"/>
    </source>
</evidence>
<keyword evidence="3" id="KW-1185">Reference proteome</keyword>
<dbReference type="EMBL" id="JAPMOS010000012">
    <property type="protein sequence ID" value="KAJ4460526.1"/>
    <property type="molecule type" value="Genomic_DNA"/>
</dbReference>
<comment type="caution">
    <text evidence="2">The sequence shown here is derived from an EMBL/GenBank/DDBJ whole genome shotgun (WGS) entry which is preliminary data.</text>
</comment>
<organism evidence="2 3">
    <name type="scientific">Paratrimastix pyriformis</name>
    <dbReference type="NCBI Taxonomy" id="342808"/>
    <lineage>
        <taxon>Eukaryota</taxon>
        <taxon>Metamonada</taxon>
        <taxon>Preaxostyla</taxon>
        <taxon>Paratrimastigidae</taxon>
        <taxon>Paratrimastix</taxon>
    </lineage>
</organism>
<dbReference type="Pfam" id="PF09495">
    <property type="entry name" value="DUF2462"/>
    <property type="match status" value="1"/>
</dbReference>
<accession>A0ABQ8UMX9</accession>
<protein>
    <submittedName>
        <fullName evidence="2">Uncharacterized protein</fullName>
    </submittedName>
</protein>
<dbReference type="Proteomes" id="UP001141327">
    <property type="component" value="Unassembled WGS sequence"/>
</dbReference>